<dbReference type="Pfam" id="PF00730">
    <property type="entry name" value="HhH-GPD"/>
    <property type="match status" value="1"/>
</dbReference>
<dbReference type="Gene3D" id="1.10.340.30">
    <property type="entry name" value="Hypothetical protein, domain 2"/>
    <property type="match status" value="1"/>
</dbReference>
<keyword evidence="8" id="KW-1185">Reference proteome</keyword>
<dbReference type="STRING" id="1122240.GCA_000620105_03274"/>
<dbReference type="Proteomes" id="UP000244173">
    <property type="component" value="Chromosome"/>
</dbReference>
<keyword evidence="4" id="KW-0234">DNA repair</keyword>
<evidence type="ECO:0000313" key="7">
    <source>
        <dbReference type="EMBL" id="AVY95337.1"/>
    </source>
</evidence>
<evidence type="ECO:0000256" key="2">
    <source>
        <dbReference type="ARBA" id="ARBA00012000"/>
    </source>
</evidence>
<dbReference type="GO" id="GO:0032131">
    <property type="term" value="F:alkylated DNA binding"/>
    <property type="evidence" value="ECO:0007669"/>
    <property type="project" value="TreeGrafter"/>
</dbReference>
<dbReference type="GO" id="GO:0032993">
    <property type="term" value="C:protein-DNA complex"/>
    <property type="evidence" value="ECO:0007669"/>
    <property type="project" value="TreeGrafter"/>
</dbReference>
<evidence type="ECO:0000313" key="8">
    <source>
        <dbReference type="Proteomes" id="UP000244173"/>
    </source>
</evidence>
<dbReference type="RefSeq" id="WP_028500157.1">
    <property type="nucleotide sequence ID" value="NZ_CP028519.1"/>
</dbReference>
<dbReference type="GO" id="GO:0006307">
    <property type="term" value="P:DNA alkylation repair"/>
    <property type="evidence" value="ECO:0007669"/>
    <property type="project" value="TreeGrafter"/>
</dbReference>
<dbReference type="InterPro" id="IPR011257">
    <property type="entry name" value="DNA_glycosylase"/>
</dbReference>
<feature type="domain" description="DNA-3-methyladenine glycosylase AlkA N-terminal" evidence="6">
    <location>
        <begin position="12"/>
        <end position="128"/>
    </location>
</feature>
<dbReference type="InterPro" id="IPR003265">
    <property type="entry name" value="HhH-GPD_domain"/>
</dbReference>
<dbReference type="Gene3D" id="3.30.310.20">
    <property type="entry name" value="DNA-3-methyladenine glycosylase AlkA, N-terminal domain"/>
    <property type="match status" value="1"/>
</dbReference>
<dbReference type="SMART" id="SM01009">
    <property type="entry name" value="AlkA_N"/>
    <property type="match status" value="1"/>
</dbReference>
<organism evidence="7 8">
    <name type="scientific">Microvirgula aerodenitrificans</name>
    <dbReference type="NCBI Taxonomy" id="57480"/>
    <lineage>
        <taxon>Bacteria</taxon>
        <taxon>Pseudomonadati</taxon>
        <taxon>Pseudomonadota</taxon>
        <taxon>Betaproteobacteria</taxon>
        <taxon>Neisseriales</taxon>
        <taxon>Aquaspirillaceae</taxon>
        <taxon>Microvirgula</taxon>
    </lineage>
</organism>
<reference evidence="7 8" key="1">
    <citation type="submission" date="2018-04" db="EMBL/GenBank/DDBJ databases">
        <title>Denitrifier Microvirgula.</title>
        <authorList>
            <person name="Anderson E."/>
            <person name="Jang J."/>
            <person name="Ishii S."/>
        </authorList>
    </citation>
    <scope>NUCLEOTIDE SEQUENCE [LARGE SCALE GENOMIC DNA]</scope>
    <source>
        <strain evidence="7 8">BE2.4</strain>
    </source>
</reference>
<dbReference type="GO" id="GO:0006285">
    <property type="term" value="P:base-excision repair, AP site formation"/>
    <property type="evidence" value="ECO:0007669"/>
    <property type="project" value="TreeGrafter"/>
</dbReference>
<dbReference type="EC" id="3.2.2.21" evidence="2"/>
<dbReference type="AlphaFoldDB" id="A0A2S0PDJ6"/>
<dbReference type="GO" id="GO:0043916">
    <property type="term" value="F:DNA-7-methylguanine glycosylase activity"/>
    <property type="evidence" value="ECO:0007669"/>
    <property type="project" value="TreeGrafter"/>
</dbReference>
<sequence>MPTDRTTTFRCHLDLPAGFRRGDLLAFHRRDPQQQAEQVDDTSLRKGLMWDGLPACLTLQIAAHAAEATLEIDGEPATDGTAALTAMVRRMLGLTQPVEQFEQCYRDHPQLGALIRHHPGLRVPLSATPFEALAWAITGQQISVGAAISVRRRFIQTAGIAHRSGLFCHPDPHRVAALDEDRLRQAGLSRGKAQTLLALSQCVIDGQLPLDDWLGAPPVDDIRARLLQVRGIGPWTVSYGLLRGYGWLDGSLHGDVAVRRNLQRLLGRDDKPDAAETERWLAGFSPWRALVAAHLWAMQAADGY</sequence>
<evidence type="ECO:0000256" key="4">
    <source>
        <dbReference type="ARBA" id="ARBA00023204"/>
    </source>
</evidence>
<feature type="domain" description="HhH-GPD" evidence="5">
    <location>
        <begin position="138"/>
        <end position="300"/>
    </location>
</feature>
<evidence type="ECO:0000256" key="1">
    <source>
        <dbReference type="ARBA" id="ARBA00000086"/>
    </source>
</evidence>
<dbReference type="CDD" id="cd00056">
    <property type="entry name" value="ENDO3c"/>
    <property type="match status" value="1"/>
</dbReference>
<comment type="catalytic activity">
    <reaction evidence="1">
        <text>Hydrolysis of alkylated DNA, releasing 3-methyladenine, 3-methylguanine, 7-methylguanine and 7-methyladenine.</text>
        <dbReference type="EC" id="3.2.2.21"/>
    </reaction>
</comment>
<dbReference type="SMART" id="SM00478">
    <property type="entry name" value="ENDO3c"/>
    <property type="match status" value="1"/>
</dbReference>
<evidence type="ECO:0000256" key="3">
    <source>
        <dbReference type="ARBA" id="ARBA00022763"/>
    </source>
</evidence>
<dbReference type="GO" id="GO:0005737">
    <property type="term" value="C:cytoplasm"/>
    <property type="evidence" value="ECO:0007669"/>
    <property type="project" value="TreeGrafter"/>
</dbReference>
<accession>A0A2S0PDJ6</accession>
<evidence type="ECO:0000259" key="5">
    <source>
        <dbReference type="SMART" id="SM00478"/>
    </source>
</evidence>
<dbReference type="InterPro" id="IPR051912">
    <property type="entry name" value="Alkylbase_DNA_Glycosylase/TA"/>
</dbReference>
<dbReference type="OrthoDB" id="9811249at2"/>
<dbReference type="KEGG" id="maer:DAI18_15785"/>
<dbReference type="GO" id="GO:0008725">
    <property type="term" value="F:DNA-3-methyladenine glycosylase activity"/>
    <property type="evidence" value="ECO:0007669"/>
    <property type="project" value="TreeGrafter"/>
</dbReference>
<dbReference type="InterPro" id="IPR010316">
    <property type="entry name" value="AlkA_N"/>
</dbReference>
<evidence type="ECO:0000259" key="6">
    <source>
        <dbReference type="SMART" id="SM01009"/>
    </source>
</evidence>
<dbReference type="SUPFAM" id="SSF48150">
    <property type="entry name" value="DNA-glycosylase"/>
    <property type="match status" value="1"/>
</dbReference>
<dbReference type="InterPro" id="IPR037046">
    <property type="entry name" value="AlkA_N_sf"/>
</dbReference>
<keyword evidence="3" id="KW-0227">DNA damage</keyword>
<dbReference type="PANTHER" id="PTHR43003:SF13">
    <property type="entry name" value="DNA-3-METHYLADENINE GLYCOSYLASE 2"/>
    <property type="match status" value="1"/>
</dbReference>
<name>A0A2S0PDJ6_9NEIS</name>
<protein>
    <recommendedName>
        <fullName evidence="2">DNA-3-methyladenine glycosylase II</fullName>
        <ecNumber evidence="2">3.2.2.21</ecNumber>
    </recommendedName>
</protein>
<dbReference type="PANTHER" id="PTHR43003">
    <property type="entry name" value="DNA-3-METHYLADENINE GLYCOSYLASE"/>
    <property type="match status" value="1"/>
</dbReference>
<dbReference type="Pfam" id="PF06029">
    <property type="entry name" value="AlkA_N"/>
    <property type="match status" value="1"/>
</dbReference>
<gene>
    <name evidence="7" type="ORF">DAI18_15785</name>
</gene>
<dbReference type="EMBL" id="CP028519">
    <property type="protein sequence ID" value="AVY95337.1"/>
    <property type="molecule type" value="Genomic_DNA"/>
</dbReference>
<proteinExistence type="predicted"/>